<keyword evidence="8" id="KW-0966">Cell projection</keyword>
<proteinExistence type="inferred from homology"/>
<organism evidence="8 9">
    <name type="scientific">Desulfurobacterium indicum</name>
    <dbReference type="NCBI Taxonomy" id="1914305"/>
    <lineage>
        <taxon>Bacteria</taxon>
        <taxon>Pseudomonadati</taxon>
        <taxon>Aquificota</taxon>
        <taxon>Aquificia</taxon>
        <taxon>Desulfurobacteriales</taxon>
        <taxon>Desulfurobacteriaceae</taxon>
        <taxon>Desulfurobacterium</taxon>
    </lineage>
</organism>
<name>A0A1R1MKQ7_9BACT</name>
<keyword evidence="8" id="KW-0969">Cilium</keyword>
<dbReference type="AlphaFoldDB" id="A0A1R1MKQ7"/>
<dbReference type="Pfam" id="PF13860">
    <property type="entry name" value="FlgD_ig"/>
    <property type="match status" value="1"/>
</dbReference>
<dbReference type="OrthoDB" id="12320at2"/>
<dbReference type="Pfam" id="PF03963">
    <property type="entry name" value="FlgD"/>
    <property type="match status" value="1"/>
</dbReference>
<evidence type="ECO:0000313" key="8">
    <source>
        <dbReference type="EMBL" id="OMH40346.1"/>
    </source>
</evidence>
<evidence type="ECO:0000259" key="6">
    <source>
        <dbReference type="Pfam" id="PF13860"/>
    </source>
</evidence>
<evidence type="ECO:0000256" key="3">
    <source>
        <dbReference type="ARBA" id="ARBA00022795"/>
    </source>
</evidence>
<accession>A0A1R1MKQ7</accession>
<evidence type="ECO:0000256" key="2">
    <source>
        <dbReference type="ARBA" id="ARBA00016013"/>
    </source>
</evidence>
<sequence>MDISGLTYNPDAQQVKVVDANYDNSKMSQQDFLKVLLADLKWQDPLEAEDISDFIDNTVKLEELQTYDDFETSVKQLLEANQSNALLTASSLIGKVVKYEGNQTYIQNGSGYAEIKLDSAADTVKINVLDSAGNVVDSETLYNLQGGVTYPISINNPSLPDGYYTVSVEATSNGNPVNATVLSQALITGVEKENDGSIVLSTSSFTIDDSKLVGIGG</sequence>
<dbReference type="GO" id="GO:0044781">
    <property type="term" value="P:bacterial-type flagellum organization"/>
    <property type="evidence" value="ECO:0007669"/>
    <property type="project" value="UniProtKB-UniRule"/>
</dbReference>
<keyword evidence="9" id="KW-1185">Reference proteome</keyword>
<comment type="similarity">
    <text evidence="1 5">Belongs to the FlgD family.</text>
</comment>
<evidence type="ECO:0000259" key="7">
    <source>
        <dbReference type="Pfam" id="PF13861"/>
    </source>
</evidence>
<gene>
    <name evidence="8" type="ORF">BLW93_05620</name>
</gene>
<comment type="caution">
    <text evidence="8">The sequence shown here is derived from an EMBL/GenBank/DDBJ whole genome shotgun (WGS) entry which is preliminary data.</text>
</comment>
<evidence type="ECO:0000256" key="4">
    <source>
        <dbReference type="ARBA" id="ARBA00024746"/>
    </source>
</evidence>
<evidence type="ECO:0000256" key="1">
    <source>
        <dbReference type="ARBA" id="ARBA00010577"/>
    </source>
</evidence>
<reference evidence="8 9" key="1">
    <citation type="submission" date="2016-10" db="EMBL/GenBank/DDBJ databases">
        <title>Genome sequence of a sulfur-reducing bacterium Desulfurobacterium indicum K6013.</title>
        <authorList>
            <person name="Cao J."/>
            <person name="Shao Z."/>
            <person name="Alain K."/>
            <person name="Jebbar M."/>
        </authorList>
    </citation>
    <scope>NUCLEOTIDE SEQUENCE [LARGE SCALE GENOMIC DNA]</scope>
    <source>
        <strain evidence="8 9">K6013</strain>
    </source>
</reference>
<feature type="domain" description="FlgD/Vpr Ig-like" evidence="6">
    <location>
        <begin position="102"/>
        <end position="173"/>
    </location>
</feature>
<comment type="function">
    <text evidence="4 5">Required for flagellar hook formation. May act as a scaffolding protein.</text>
</comment>
<evidence type="ECO:0000256" key="5">
    <source>
        <dbReference type="RuleBase" id="RU362076"/>
    </source>
</evidence>
<keyword evidence="8" id="KW-0282">Flagellum</keyword>
<dbReference type="EMBL" id="MOEN01000019">
    <property type="protein sequence ID" value="OMH40346.1"/>
    <property type="molecule type" value="Genomic_DNA"/>
</dbReference>
<keyword evidence="3 5" id="KW-1005">Bacterial flagellum biogenesis</keyword>
<dbReference type="InterPro" id="IPR005648">
    <property type="entry name" value="FlgD"/>
</dbReference>
<feature type="domain" description="FlgD Tudor-like" evidence="7">
    <location>
        <begin position="86"/>
        <end position="202"/>
    </location>
</feature>
<dbReference type="Pfam" id="PF13861">
    <property type="entry name" value="FLgD_tudor"/>
    <property type="match status" value="1"/>
</dbReference>
<dbReference type="Gene3D" id="2.60.40.4070">
    <property type="match status" value="1"/>
</dbReference>
<dbReference type="RefSeq" id="WP_076713127.1">
    <property type="nucleotide sequence ID" value="NZ_MOEN01000019.1"/>
</dbReference>
<dbReference type="InterPro" id="IPR025963">
    <property type="entry name" value="FLgD_Tudor"/>
</dbReference>
<dbReference type="STRING" id="1914305.BLW93_05620"/>
<dbReference type="Gene3D" id="2.30.30.910">
    <property type="match status" value="1"/>
</dbReference>
<protein>
    <recommendedName>
        <fullName evidence="2 5">Basal-body rod modification protein FlgD</fullName>
    </recommendedName>
</protein>
<dbReference type="Proteomes" id="UP000187408">
    <property type="component" value="Unassembled WGS sequence"/>
</dbReference>
<evidence type="ECO:0000313" key="9">
    <source>
        <dbReference type="Proteomes" id="UP000187408"/>
    </source>
</evidence>
<dbReference type="InterPro" id="IPR025965">
    <property type="entry name" value="FlgD/Vpr_Ig-like"/>
</dbReference>